<gene>
    <name evidence="1" type="ORF">MC7420_8195</name>
</gene>
<evidence type="ECO:0000313" key="1">
    <source>
        <dbReference type="EMBL" id="EDX70944.1"/>
    </source>
</evidence>
<protein>
    <submittedName>
        <fullName evidence="1">Uncharacterized protein</fullName>
    </submittedName>
</protein>
<reference evidence="1 2" key="1">
    <citation type="submission" date="2008-07" db="EMBL/GenBank/DDBJ databases">
        <authorList>
            <person name="Tandeau de Marsac N."/>
            <person name="Ferriera S."/>
            <person name="Johnson J."/>
            <person name="Kravitz S."/>
            <person name="Beeson K."/>
            <person name="Sutton G."/>
            <person name="Rogers Y.-H."/>
            <person name="Friedman R."/>
            <person name="Frazier M."/>
            <person name="Venter J.C."/>
        </authorList>
    </citation>
    <scope>NUCLEOTIDE SEQUENCE [LARGE SCALE GENOMIC DNA]</scope>
    <source>
        <strain evidence="1 2">PCC 7420</strain>
    </source>
</reference>
<name>B4W4F1_9CYAN</name>
<sequence length="55" mass="6026">MDSASPEVTQLQGFQPHLKSQRAKLGCSLLTSLSLRGNQLILLTPPYFLLTLNKG</sequence>
<dbReference type="AlphaFoldDB" id="B4W4F1"/>
<organism evidence="1 2">
    <name type="scientific">Coleofasciculus chthonoplastes PCC 7420</name>
    <dbReference type="NCBI Taxonomy" id="118168"/>
    <lineage>
        <taxon>Bacteria</taxon>
        <taxon>Bacillati</taxon>
        <taxon>Cyanobacteriota</taxon>
        <taxon>Cyanophyceae</taxon>
        <taxon>Coleofasciculales</taxon>
        <taxon>Coleofasciculaceae</taxon>
        <taxon>Coleofasciculus</taxon>
    </lineage>
</organism>
<dbReference type="Proteomes" id="UP000003835">
    <property type="component" value="Unassembled WGS sequence"/>
</dbReference>
<keyword evidence="2" id="KW-1185">Reference proteome</keyword>
<accession>B4W4F1</accession>
<dbReference type="HOGENOM" id="CLU_3024266_0_0_3"/>
<evidence type="ECO:0000313" key="2">
    <source>
        <dbReference type="Proteomes" id="UP000003835"/>
    </source>
</evidence>
<dbReference type="EMBL" id="DS989878">
    <property type="protein sequence ID" value="EDX70944.1"/>
    <property type="molecule type" value="Genomic_DNA"/>
</dbReference>
<proteinExistence type="predicted"/>